<organism evidence="1 2">
    <name type="scientific">Rhizophagus clarus</name>
    <dbReference type="NCBI Taxonomy" id="94130"/>
    <lineage>
        <taxon>Eukaryota</taxon>
        <taxon>Fungi</taxon>
        <taxon>Fungi incertae sedis</taxon>
        <taxon>Mucoromycota</taxon>
        <taxon>Glomeromycotina</taxon>
        <taxon>Glomeromycetes</taxon>
        <taxon>Glomerales</taxon>
        <taxon>Glomeraceae</taxon>
        <taxon>Rhizophagus</taxon>
    </lineage>
</organism>
<dbReference type="Proteomes" id="UP000615446">
    <property type="component" value="Unassembled WGS sequence"/>
</dbReference>
<keyword evidence="1" id="KW-0418">Kinase</keyword>
<evidence type="ECO:0000313" key="1">
    <source>
        <dbReference type="EMBL" id="GES95440.1"/>
    </source>
</evidence>
<dbReference type="EMBL" id="BLAL01000242">
    <property type="protein sequence ID" value="GES95440.1"/>
    <property type="molecule type" value="Genomic_DNA"/>
</dbReference>
<dbReference type="AlphaFoldDB" id="A0A8H3M012"/>
<evidence type="ECO:0000313" key="2">
    <source>
        <dbReference type="Proteomes" id="UP000615446"/>
    </source>
</evidence>
<dbReference type="OrthoDB" id="2315339at2759"/>
<reference evidence="1" key="1">
    <citation type="submission" date="2019-10" db="EMBL/GenBank/DDBJ databases">
        <title>Conservation and host-specific expression of non-tandemly repeated heterogenous ribosome RNA gene in arbuscular mycorrhizal fungi.</title>
        <authorList>
            <person name="Maeda T."/>
            <person name="Kobayashi Y."/>
            <person name="Nakagawa T."/>
            <person name="Ezawa T."/>
            <person name="Yamaguchi K."/>
            <person name="Bino T."/>
            <person name="Nishimoto Y."/>
            <person name="Shigenobu S."/>
            <person name="Kawaguchi M."/>
        </authorList>
    </citation>
    <scope>NUCLEOTIDE SEQUENCE</scope>
    <source>
        <strain evidence="1">HR1</strain>
    </source>
</reference>
<proteinExistence type="predicted"/>
<dbReference type="Gene3D" id="1.10.510.10">
    <property type="entry name" value="Transferase(Phosphotransferase) domain 1"/>
    <property type="match status" value="2"/>
</dbReference>
<dbReference type="InterPro" id="IPR011009">
    <property type="entry name" value="Kinase-like_dom_sf"/>
</dbReference>
<dbReference type="SUPFAM" id="SSF56112">
    <property type="entry name" value="Protein kinase-like (PK-like)"/>
    <property type="match status" value="1"/>
</dbReference>
<accession>A0A8H3M012</accession>
<protein>
    <submittedName>
        <fullName evidence="1">Kinase-like domain-containing protein</fullName>
    </submittedName>
</protein>
<dbReference type="GO" id="GO:0016301">
    <property type="term" value="F:kinase activity"/>
    <property type="evidence" value="ECO:0007669"/>
    <property type="project" value="UniProtKB-KW"/>
</dbReference>
<name>A0A8H3M012_9GLOM</name>
<gene>
    <name evidence="1" type="ORF">RCL2_002210800</name>
</gene>
<keyword evidence="1" id="KW-0808">Transferase</keyword>
<sequence>MNGFDCWDLHIVKNSLALGTKVICRIMRRIHFIIFLSSLSLHRNYWSDIPLLWELTAIGYEMIRSLTILYLWTFQWNRLRKDETKNEIAIIEMATIELILQSRGQNLPDIDIRAIDEKEKVVLSMTRSIQEYWPDEEPISGYIHVMVANLPKETFVSQTNIRIPNFETSVNIAIPGQRVYVPEGAFFALPSWDESSPSGPTRLARAKECKYCEKMHTGPCVCVTCKRFHYTDRHDYPHTWGCICAICNKDNLHNGWHYCTPINKELWRDNFENWKSGDFEVDKLIQDSQLNANEIDELMEWIEYSNFVDVEKIGEGAWGPTKVVIKKLKGGSSQSTDFLTEVSYNLRLGSKADVSRIYGLTFDSATQGYGMVIEYNKYGDMRRAMREIADNELYKKKGLSFGFTTRWELHRVISDFGLCTPADKSSLDNGIYGVLPFMAPEVLRGRKHTKASDIYGFGMGAARSTIYATVLQKINGAVLIMPLISEEQEKQWREQLLDRDTTASLQQMSLCSTLISIDSSSLEQNKEYPSNKFDINDSTEFALNTEFINRINNRQMSTKTNLHDFPRSSKNYGGVVPVNRLFTNPITDIHTFLVPSVSAITLLPPKYT</sequence>
<comment type="caution">
    <text evidence="1">The sequence shown here is derived from an EMBL/GenBank/DDBJ whole genome shotgun (WGS) entry which is preliminary data.</text>
</comment>